<proteinExistence type="predicted"/>
<dbReference type="EMBL" id="BPLQ01011093">
    <property type="protein sequence ID" value="GIY55583.1"/>
    <property type="molecule type" value="Genomic_DNA"/>
</dbReference>
<sequence>MRKSQKLDKWGPHDLNLNLTNYNVCRKHHIKEVLLENIQNSPITAAFMLSIGQSKKTNFSAMQHKSSMPHKCTGGKETLPHPAYSLTNYHLLKCLNNFLGKKVFNN</sequence>
<name>A0AAV4UCV9_9ARAC</name>
<accession>A0AAV4UCV9</accession>
<comment type="caution">
    <text evidence="1">The sequence shown here is derived from an EMBL/GenBank/DDBJ whole genome shotgun (WGS) entry which is preliminary data.</text>
</comment>
<reference evidence="1 2" key="1">
    <citation type="submission" date="2021-06" db="EMBL/GenBank/DDBJ databases">
        <title>Caerostris darwini draft genome.</title>
        <authorList>
            <person name="Kono N."/>
            <person name="Arakawa K."/>
        </authorList>
    </citation>
    <scope>NUCLEOTIDE SEQUENCE [LARGE SCALE GENOMIC DNA]</scope>
</reference>
<keyword evidence="2" id="KW-1185">Reference proteome</keyword>
<protein>
    <submittedName>
        <fullName evidence="1">Uncharacterized protein</fullName>
    </submittedName>
</protein>
<evidence type="ECO:0000313" key="2">
    <source>
        <dbReference type="Proteomes" id="UP001054837"/>
    </source>
</evidence>
<dbReference type="AlphaFoldDB" id="A0AAV4UCV9"/>
<evidence type="ECO:0000313" key="1">
    <source>
        <dbReference type="EMBL" id="GIY55583.1"/>
    </source>
</evidence>
<organism evidence="1 2">
    <name type="scientific">Caerostris darwini</name>
    <dbReference type="NCBI Taxonomy" id="1538125"/>
    <lineage>
        <taxon>Eukaryota</taxon>
        <taxon>Metazoa</taxon>
        <taxon>Ecdysozoa</taxon>
        <taxon>Arthropoda</taxon>
        <taxon>Chelicerata</taxon>
        <taxon>Arachnida</taxon>
        <taxon>Araneae</taxon>
        <taxon>Araneomorphae</taxon>
        <taxon>Entelegynae</taxon>
        <taxon>Araneoidea</taxon>
        <taxon>Araneidae</taxon>
        <taxon>Caerostris</taxon>
    </lineage>
</organism>
<gene>
    <name evidence="1" type="ORF">CDAR_453831</name>
</gene>
<dbReference type="Proteomes" id="UP001054837">
    <property type="component" value="Unassembled WGS sequence"/>
</dbReference>